<dbReference type="RefSeq" id="WP_139210226.1">
    <property type="nucleotide sequence ID" value="NZ_FNEC01000029.1"/>
</dbReference>
<evidence type="ECO:0000313" key="3">
    <source>
        <dbReference type="EMBL" id="SDK12345.1"/>
    </source>
</evidence>
<dbReference type="EMBL" id="FZPC01000011">
    <property type="protein sequence ID" value="SNS98140.1"/>
    <property type="molecule type" value="Genomic_DNA"/>
</dbReference>
<accession>A0A239IX05</accession>
<feature type="signal peptide" evidence="2">
    <location>
        <begin position="1"/>
        <end position="30"/>
    </location>
</feature>
<dbReference type="AlphaFoldDB" id="A0A239IX05"/>
<name>A0A239IX05_9PSED</name>
<evidence type="ECO:0000313" key="4">
    <source>
        <dbReference type="EMBL" id="SNS98140.1"/>
    </source>
</evidence>
<keyword evidence="2" id="KW-0732">Signal</keyword>
<protein>
    <submittedName>
        <fullName evidence="3">Uncharacterized protein</fullName>
    </submittedName>
</protein>
<evidence type="ECO:0000256" key="1">
    <source>
        <dbReference type="SAM" id="MobiDB-lite"/>
    </source>
</evidence>
<feature type="region of interest" description="Disordered" evidence="1">
    <location>
        <begin position="31"/>
        <end position="53"/>
    </location>
</feature>
<evidence type="ECO:0000256" key="2">
    <source>
        <dbReference type="SAM" id="SignalP"/>
    </source>
</evidence>
<reference evidence="4 5" key="2">
    <citation type="submission" date="2017-06" db="EMBL/GenBank/DDBJ databases">
        <authorList>
            <person name="Varghese N."/>
            <person name="Submissions S."/>
        </authorList>
    </citation>
    <scope>NUCLEOTIDE SEQUENCE [LARGE SCALE GENOMIC DNA]</scope>
    <source>
        <strain evidence="4 5">RLD-1</strain>
    </source>
</reference>
<organism evidence="3 6">
    <name type="scientific">Pseudomonas delhiensis</name>
    <dbReference type="NCBI Taxonomy" id="366289"/>
    <lineage>
        <taxon>Bacteria</taxon>
        <taxon>Pseudomonadati</taxon>
        <taxon>Pseudomonadota</taxon>
        <taxon>Gammaproteobacteria</taxon>
        <taxon>Pseudomonadales</taxon>
        <taxon>Pseudomonadaceae</taxon>
        <taxon>Pseudomonas</taxon>
    </lineage>
</organism>
<keyword evidence="5" id="KW-1185">Reference proteome</keyword>
<evidence type="ECO:0000313" key="5">
    <source>
        <dbReference type="Proteomes" id="UP000198309"/>
    </source>
</evidence>
<reference evidence="3 6" key="1">
    <citation type="submission" date="2016-10" db="EMBL/GenBank/DDBJ databases">
        <authorList>
            <person name="de Groot N.N."/>
        </authorList>
    </citation>
    <scope>NUCLEOTIDE SEQUENCE [LARGE SCALE GENOMIC DNA]</scope>
    <source>
        <strain evidence="3 6">CCM 7361</strain>
    </source>
</reference>
<dbReference type="Proteomes" id="UP000199693">
    <property type="component" value="Unassembled WGS sequence"/>
</dbReference>
<proteinExistence type="predicted"/>
<sequence>MSSSSRTVWAAALAALLVAVVPVAHNPAWAEDAAPPSGMEADDQQGPLGDLGEYGRLAEESLDAVGADDFATARAKVDTLQAKWRAAAAELKRRSPEDWKAANAAVEGAVRELHAKAPDKDRSLDALNTLLSTFNDIQGISD</sequence>
<dbReference type="Proteomes" id="UP000198309">
    <property type="component" value="Unassembled WGS sequence"/>
</dbReference>
<feature type="chain" id="PRO_5030040781" evidence="2">
    <location>
        <begin position="31"/>
        <end position="142"/>
    </location>
</feature>
<gene>
    <name evidence="3" type="ORF">SAMN05216189_102941</name>
    <name evidence="4" type="ORF">SAMN06295949_11142</name>
</gene>
<dbReference type="EMBL" id="FNEC01000029">
    <property type="protein sequence ID" value="SDK12345.1"/>
    <property type="molecule type" value="Genomic_DNA"/>
</dbReference>
<evidence type="ECO:0000313" key="6">
    <source>
        <dbReference type="Proteomes" id="UP000199693"/>
    </source>
</evidence>